<comment type="similarity">
    <text evidence="2 14">Belongs to the class-II aminoacyl-tRNA synthetase family.</text>
</comment>
<dbReference type="Pfam" id="PF00587">
    <property type="entry name" value="tRNA-synt_2b"/>
    <property type="match status" value="1"/>
</dbReference>
<reference evidence="16 17" key="1">
    <citation type="submission" date="2017-01" db="EMBL/GenBank/DDBJ databases">
        <title>First insights into the biology of 'candidatus Vampirococcus archaeovorus'.</title>
        <authorList>
            <person name="Kizina J."/>
            <person name="Jordan S."/>
            <person name="Stueber K."/>
            <person name="Reinhardt R."/>
            <person name="Harder J."/>
        </authorList>
    </citation>
    <scope>NUCLEOTIDE SEQUENCE [LARGE SCALE GENOMIC DNA]</scope>
    <source>
        <strain evidence="16 17">LiM</strain>
    </source>
</reference>
<evidence type="ECO:0000256" key="7">
    <source>
        <dbReference type="ARBA" id="ARBA00022741"/>
    </source>
</evidence>
<dbReference type="Gene3D" id="3.30.980.10">
    <property type="entry name" value="Threonyl-trna Synthetase, Chain A, domain 2"/>
    <property type="match status" value="1"/>
</dbReference>
<keyword evidence="4 14" id="KW-0820">tRNA-binding</keyword>
<evidence type="ECO:0000256" key="13">
    <source>
        <dbReference type="ARBA" id="ARBA00049515"/>
    </source>
</evidence>
<name>A0A410P790_VELA1</name>
<dbReference type="KEGG" id="vai:BU251_09480"/>
<feature type="binding site" evidence="14">
    <location>
        <position position="321"/>
    </location>
    <ligand>
        <name>Zn(2+)</name>
        <dbReference type="ChEBI" id="CHEBI:29105"/>
        <note>catalytic</note>
    </ligand>
</feature>
<proteinExistence type="inferred from homology"/>
<dbReference type="Gene3D" id="3.30.930.10">
    <property type="entry name" value="Bira Bifunctional Protein, Domain 2"/>
    <property type="match status" value="1"/>
</dbReference>
<dbReference type="HAMAP" id="MF_00184">
    <property type="entry name" value="Thr_tRNA_synth"/>
    <property type="match status" value="1"/>
</dbReference>
<dbReference type="PRINTS" id="PR01047">
    <property type="entry name" value="TRNASYNTHTHR"/>
</dbReference>
<gene>
    <name evidence="14" type="primary">thrS</name>
    <name evidence="16" type="ORF">BU251_09480</name>
</gene>
<dbReference type="Pfam" id="PF07973">
    <property type="entry name" value="tRNA_SAD"/>
    <property type="match status" value="1"/>
</dbReference>
<keyword evidence="8 14" id="KW-0862">Zinc</keyword>
<dbReference type="FunFam" id="3.30.930.10:FF:000019">
    <property type="entry name" value="Threonine--tRNA ligase"/>
    <property type="match status" value="1"/>
</dbReference>
<dbReference type="PROSITE" id="PS50862">
    <property type="entry name" value="AA_TRNA_LIGASE_II"/>
    <property type="match status" value="1"/>
</dbReference>
<organism evidence="16 17">
    <name type="scientific">Velamenicoccus archaeovorus</name>
    <dbReference type="NCBI Taxonomy" id="1930593"/>
    <lineage>
        <taxon>Bacteria</taxon>
        <taxon>Pseudomonadati</taxon>
        <taxon>Candidatus Omnitrophota</taxon>
        <taxon>Candidatus Velamenicoccus</taxon>
    </lineage>
</organism>
<dbReference type="FunFam" id="3.30.980.10:FF:000005">
    <property type="entry name" value="Threonyl-tRNA synthetase, mitochondrial"/>
    <property type="match status" value="1"/>
</dbReference>
<dbReference type="InterPro" id="IPR033728">
    <property type="entry name" value="ThrRS_core"/>
</dbReference>
<evidence type="ECO:0000256" key="5">
    <source>
        <dbReference type="ARBA" id="ARBA00022598"/>
    </source>
</evidence>
<dbReference type="InterPro" id="IPR012947">
    <property type="entry name" value="tRNA_SAD"/>
</dbReference>
<dbReference type="RefSeq" id="WP_128700902.1">
    <property type="nucleotide sequence ID" value="NZ_CP019384.1"/>
</dbReference>
<comment type="caution">
    <text evidence="14">Lacks conserved residue(s) required for the propagation of feature annotation.</text>
</comment>
<dbReference type="AlphaFoldDB" id="A0A410P790"/>
<keyword evidence="10 14" id="KW-0694">RNA-binding</keyword>
<keyword evidence="17" id="KW-1185">Reference proteome</keyword>
<keyword evidence="3 14" id="KW-0963">Cytoplasm</keyword>
<dbReference type="InterPro" id="IPR036621">
    <property type="entry name" value="Anticodon-bd_dom_sf"/>
</dbReference>
<sequence>MDLDILRHSCSHIMAAAVKSLWPETKLSIGPSIEDGFYYDFDKKEPFALEDLEKIEARMREIIAADLPFVREELSKKEARELFSKLGEAYKLELIDDIPDEKVSIYRTGKDFVDLCRGPHVARTSEIKAFKLLSIAGAYWHGIETNPMLQRIYGTAFDKAADLEKYLAVLEEAKKRDHRRLGKDLGLFDIYHEEAGSGLVFYHPAGAVLRNILETYEKQEHVRRGYEMVVTPHVLKWGLWKTSGHADYYAENMYRFSIDGQDYAVKPMNCPGHILIYKSQTRSYRDLPLRLFELGTVYRHEKSGVLHGLLRVRSFTQDDAHIFCLPEQVKAEIKDVLDFVFDTMKLFGFKDFHIELSTRPKKSIGTDEDWQRATDALRASLDEKKLSYDINEGDGAFYGPKIDIKLKDAIGRLWQCATIQCDFALPEKFDLAYVGDDGKNARPVMLHRVIFGSLERFIGTLIEHYAGNFPLWLSPRQVVVVPVKAEHEAYARAVEKELRARDIRAVCDTASETLNKKIRNAEVSKVPYVAVVGGREAAGHAVSVRSKKKGDMGAMPVEDFIRQLETEIKNKDI</sequence>
<dbReference type="InterPro" id="IPR045864">
    <property type="entry name" value="aa-tRNA-synth_II/BPL/LPL"/>
</dbReference>
<dbReference type="CDD" id="cd00860">
    <property type="entry name" value="ThrRS_anticodon"/>
    <property type="match status" value="1"/>
</dbReference>
<dbReference type="OrthoDB" id="9802304at2"/>
<dbReference type="FunFam" id="3.40.50.800:FF:000001">
    <property type="entry name" value="Threonine--tRNA ligase"/>
    <property type="match status" value="1"/>
</dbReference>
<dbReference type="SUPFAM" id="SSF52954">
    <property type="entry name" value="Class II aaRS ABD-related"/>
    <property type="match status" value="1"/>
</dbReference>
<dbReference type="InterPro" id="IPR006195">
    <property type="entry name" value="aa-tRNA-synth_II"/>
</dbReference>
<keyword evidence="9 14" id="KW-0067">ATP-binding</keyword>
<dbReference type="InterPro" id="IPR018163">
    <property type="entry name" value="Thr/Ala-tRNA-synth_IIc_edit"/>
</dbReference>
<feature type="binding site" evidence="14">
    <location>
        <position position="270"/>
    </location>
    <ligand>
        <name>Zn(2+)</name>
        <dbReference type="ChEBI" id="CHEBI:29105"/>
        <note>catalytic</note>
    </ligand>
</feature>
<dbReference type="GO" id="GO:0005737">
    <property type="term" value="C:cytoplasm"/>
    <property type="evidence" value="ECO:0007669"/>
    <property type="project" value="UniProtKB-SubCell"/>
</dbReference>
<dbReference type="GO" id="GO:0000049">
    <property type="term" value="F:tRNA binding"/>
    <property type="evidence" value="ECO:0007669"/>
    <property type="project" value="UniProtKB-KW"/>
</dbReference>
<dbReference type="InterPro" id="IPR002314">
    <property type="entry name" value="aa-tRNA-synt_IIb"/>
</dbReference>
<dbReference type="SMART" id="SM00863">
    <property type="entry name" value="tRNA_SAD"/>
    <property type="match status" value="1"/>
</dbReference>
<feature type="binding site" evidence="14">
    <location>
        <position position="447"/>
    </location>
    <ligand>
        <name>Zn(2+)</name>
        <dbReference type="ChEBI" id="CHEBI:29105"/>
        <note>catalytic</note>
    </ligand>
</feature>
<evidence type="ECO:0000259" key="15">
    <source>
        <dbReference type="PROSITE" id="PS50862"/>
    </source>
</evidence>
<dbReference type="GO" id="GO:0046872">
    <property type="term" value="F:metal ion binding"/>
    <property type="evidence" value="ECO:0007669"/>
    <property type="project" value="UniProtKB-KW"/>
</dbReference>
<dbReference type="Proteomes" id="UP000287243">
    <property type="component" value="Chromosome"/>
</dbReference>
<evidence type="ECO:0000313" key="16">
    <source>
        <dbReference type="EMBL" id="QAT17938.1"/>
    </source>
</evidence>
<evidence type="ECO:0000256" key="8">
    <source>
        <dbReference type="ARBA" id="ARBA00022833"/>
    </source>
</evidence>
<evidence type="ECO:0000256" key="6">
    <source>
        <dbReference type="ARBA" id="ARBA00022723"/>
    </source>
</evidence>
<evidence type="ECO:0000256" key="4">
    <source>
        <dbReference type="ARBA" id="ARBA00022555"/>
    </source>
</evidence>
<dbReference type="InterPro" id="IPR047246">
    <property type="entry name" value="ThrRS_anticodon"/>
</dbReference>
<keyword evidence="11 14" id="KW-0648">Protein biosynthesis</keyword>
<dbReference type="GO" id="GO:0006435">
    <property type="term" value="P:threonyl-tRNA aminoacylation"/>
    <property type="evidence" value="ECO:0007669"/>
    <property type="project" value="UniProtKB-UniRule"/>
</dbReference>
<dbReference type="PANTHER" id="PTHR11451:SF44">
    <property type="entry name" value="THREONINE--TRNA LIGASE, CHLOROPLASTIC_MITOCHONDRIAL 2"/>
    <property type="match status" value="1"/>
</dbReference>
<comment type="cofactor">
    <cofactor evidence="14">
        <name>Zn(2+)</name>
        <dbReference type="ChEBI" id="CHEBI:29105"/>
    </cofactor>
    <text evidence="14">Binds 1 zinc ion per subunit.</text>
</comment>
<dbReference type="InterPro" id="IPR002320">
    <property type="entry name" value="Thr-tRNA-ligase_IIa"/>
</dbReference>
<comment type="subunit">
    <text evidence="14">Homodimer.</text>
</comment>
<dbReference type="NCBIfam" id="TIGR00418">
    <property type="entry name" value="thrS"/>
    <property type="match status" value="1"/>
</dbReference>
<dbReference type="FunFam" id="3.30.54.20:FF:000002">
    <property type="entry name" value="Threonine--tRNA ligase"/>
    <property type="match status" value="1"/>
</dbReference>
<dbReference type="SUPFAM" id="SSF55681">
    <property type="entry name" value="Class II aaRS and biotin synthetases"/>
    <property type="match status" value="1"/>
</dbReference>
<dbReference type="Gene3D" id="3.30.54.20">
    <property type="match status" value="1"/>
</dbReference>
<evidence type="ECO:0000256" key="9">
    <source>
        <dbReference type="ARBA" id="ARBA00022840"/>
    </source>
</evidence>
<dbReference type="SUPFAM" id="SSF55186">
    <property type="entry name" value="ThrRS/AlaRS common domain"/>
    <property type="match status" value="1"/>
</dbReference>
<feature type="domain" description="Aminoacyl-transfer RNA synthetases class-II family profile" evidence="15">
    <location>
        <begin position="177"/>
        <end position="470"/>
    </location>
</feature>
<dbReference type="EMBL" id="CP019384">
    <property type="protein sequence ID" value="QAT17938.1"/>
    <property type="molecule type" value="Genomic_DNA"/>
</dbReference>
<dbReference type="GO" id="GO:0005524">
    <property type="term" value="F:ATP binding"/>
    <property type="evidence" value="ECO:0007669"/>
    <property type="project" value="UniProtKB-UniRule"/>
</dbReference>
<evidence type="ECO:0000256" key="12">
    <source>
        <dbReference type="ARBA" id="ARBA00023146"/>
    </source>
</evidence>
<keyword evidence="12 14" id="KW-0030">Aminoacyl-tRNA synthetase</keyword>
<comment type="subcellular location">
    <subcellularLocation>
        <location evidence="1 14">Cytoplasm</location>
    </subcellularLocation>
</comment>
<protein>
    <recommendedName>
        <fullName evidence="14">Threonine--tRNA ligase</fullName>
        <ecNumber evidence="14">6.1.1.3</ecNumber>
    </recommendedName>
    <alternativeName>
        <fullName evidence="14">Threonyl-tRNA synthetase</fullName>
        <shortName evidence="14">ThrRS</shortName>
    </alternativeName>
</protein>
<evidence type="ECO:0000256" key="11">
    <source>
        <dbReference type="ARBA" id="ARBA00022917"/>
    </source>
</evidence>
<evidence type="ECO:0000256" key="14">
    <source>
        <dbReference type="HAMAP-Rule" id="MF_00184"/>
    </source>
</evidence>
<accession>A0A410P790</accession>
<comment type="catalytic activity">
    <reaction evidence="13 14">
        <text>tRNA(Thr) + L-threonine + ATP = L-threonyl-tRNA(Thr) + AMP + diphosphate + H(+)</text>
        <dbReference type="Rhea" id="RHEA:24624"/>
        <dbReference type="Rhea" id="RHEA-COMP:9670"/>
        <dbReference type="Rhea" id="RHEA-COMP:9704"/>
        <dbReference type="ChEBI" id="CHEBI:15378"/>
        <dbReference type="ChEBI" id="CHEBI:30616"/>
        <dbReference type="ChEBI" id="CHEBI:33019"/>
        <dbReference type="ChEBI" id="CHEBI:57926"/>
        <dbReference type="ChEBI" id="CHEBI:78442"/>
        <dbReference type="ChEBI" id="CHEBI:78534"/>
        <dbReference type="ChEBI" id="CHEBI:456215"/>
        <dbReference type="EC" id="6.1.1.3"/>
    </reaction>
</comment>
<evidence type="ECO:0000256" key="1">
    <source>
        <dbReference type="ARBA" id="ARBA00004496"/>
    </source>
</evidence>
<dbReference type="PANTHER" id="PTHR11451">
    <property type="entry name" value="THREONINE-TRNA LIGASE"/>
    <property type="match status" value="1"/>
</dbReference>
<keyword evidence="5 14" id="KW-0436">Ligase</keyword>
<dbReference type="CDD" id="cd00771">
    <property type="entry name" value="ThrRS_core"/>
    <property type="match status" value="1"/>
</dbReference>
<dbReference type="InterPro" id="IPR004154">
    <property type="entry name" value="Anticodon-bd"/>
</dbReference>
<evidence type="ECO:0000313" key="17">
    <source>
        <dbReference type="Proteomes" id="UP000287243"/>
    </source>
</evidence>
<dbReference type="Gene3D" id="3.40.50.800">
    <property type="entry name" value="Anticodon-binding domain"/>
    <property type="match status" value="1"/>
</dbReference>
<evidence type="ECO:0000256" key="3">
    <source>
        <dbReference type="ARBA" id="ARBA00022490"/>
    </source>
</evidence>
<dbReference type="GO" id="GO:0004829">
    <property type="term" value="F:threonine-tRNA ligase activity"/>
    <property type="evidence" value="ECO:0007669"/>
    <property type="project" value="UniProtKB-UniRule"/>
</dbReference>
<evidence type="ECO:0000256" key="10">
    <source>
        <dbReference type="ARBA" id="ARBA00022884"/>
    </source>
</evidence>
<keyword evidence="7 14" id="KW-0547">Nucleotide-binding</keyword>
<dbReference type="EC" id="6.1.1.3" evidence="14"/>
<keyword evidence="6 14" id="KW-0479">Metal-binding</keyword>
<evidence type="ECO:0000256" key="2">
    <source>
        <dbReference type="ARBA" id="ARBA00008226"/>
    </source>
</evidence>
<dbReference type="Pfam" id="PF03129">
    <property type="entry name" value="HGTP_anticodon"/>
    <property type="match status" value="1"/>
</dbReference>